<evidence type="ECO:0000256" key="1">
    <source>
        <dbReference type="ARBA" id="ARBA00004141"/>
    </source>
</evidence>
<name>A0A8T9BN27_9HELO</name>
<dbReference type="EMBL" id="QGMF01000041">
    <property type="protein sequence ID" value="TVY20746.1"/>
    <property type="molecule type" value="Genomic_DNA"/>
</dbReference>
<evidence type="ECO:0000256" key="2">
    <source>
        <dbReference type="ARBA" id="ARBA00022448"/>
    </source>
</evidence>
<feature type="transmembrane region" description="Helical" evidence="7">
    <location>
        <begin position="341"/>
        <end position="358"/>
    </location>
</feature>
<dbReference type="AlphaFoldDB" id="A0A8T9BN27"/>
<accession>A0A8T9BN27</accession>
<dbReference type="Proteomes" id="UP000469559">
    <property type="component" value="Unassembled WGS sequence"/>
</dbReference>
<comment type="subcellular location">
    <subcellularLocation>
        <location evidence="1">Membrane</location>
        <topology evidence="1">Multi-pass membrane protein</topology>
    </subcellularLocation>
</comment>
<feature type="transmembrane region" description="Helical" evidence="7">
    <location>
        <begin position="249"/>
        <end position="269"/>
    </location>
</feature>
<dbReference type="PANTHER" id="PTHR23502:SF51">
    <property type="entry name" value="QUINIDINE RESISTANCE PROTEIN 1-RELATED"/>
    <property type="match status" value="1"/>
</dbReference>
<feature type="transmembrane region" description="Helical" evidence="7">
    <location>
        <begin position="458"/>
        <end position="484"/>
    </location>
</feature>
<evidence type="ECO:0000256" key="3">
    <source>
        <dbReference type="ARBA" id="ARBA00022692"/>
    </source>
</evidence>
<evidence type="ECO:0000256" key="6">
    <source>
        <dbReference type="SAM" id="MobiDB-lite"/>
    </source>
</evidence>
<keyword evidence="10" id="KW-1185">Reference proteome</keyword>
<reference evidence="9 10" key="1">
    <citation type="submission" date="2018-05" db="EMBL/GenBank/DDBJ databases">
        <title>Whole genome sequencing for identification of molecular markers to develop diagnostic detection tools for the regulated plant pathogen Lachnellula willkommii.</title>
        <authorList>
            <person name="Giroux E."/>
            <person name="Bilodeau G."/>
        </authorList>
    </citation>
    <scope>NUCLEOTIDE SEQUENCE [LARGE SCALE GENOMIC DNA]</scope>
    <source>
        <strain evidence="9 10">CBS 203.66</strain>
    </source>
</reference>
<feature type="domain" description="Major facilitator superfamily (MFS) profile" evidence="8">
    <location>
        <begin position="103"/>
        <end position="549"/>
    </location>
</feature>
<organism evidence="9 10">
    <name type="scientific">Lachnellula arida</name>
    <dbReference type="NCBI Taxonomy" id="1316785"/>
    <lineage>
        <taxon>Eukaryota</taxon>
        <taxon>Fungi</taxon>
        <taxon>Dikarya</taxon>
        <taxon>Ascomycota</taxon>
        <taxon>Pezizomycotina</taxon>
        <taxon>Leotiomycetes</taxon>
        <taxon>Helotiales</taxon>
        <taxon>Lachnaceae</taxon>
        <taxon>Lachnellula</taxon>
    </lineage>
</organism>
<gene>
    <name evidence="9" type="primary">ITP1_4</name>
    <name evidence="9" type="ORF">LARI1_G001162</name>
</gene>
<feature type="transmembrane region" description="Helical" evidence="7">
    <location>
        <begin position="433"/>
        <end position="452"/>
    </location>
</feature>
<feature type="transmembrane region" description="Helical" evidence="7">
    <location>
        <begin position="523"/>
        <end position="547"/>
    </location>
</feature>
<feature type="transmembrane region" description="Helical" evidence="7">
    <location>
        <begin position="496"/>
        <end position="517"/>
    </location>
</feature>
<keyword evidence="4 7" id="KW-1133">Transmembrane helix</keyword>
<keyword evidence="2" id="KW-0813">Transport</keyword>
<dbReference type="InterPro" id="IPR020846">
    <property type="entry name" value="MFS_dom"/>
</dbReference>
<feature type="transmembrane region" description="Helical" evidence="7">
    <location>
        <begin position="378"/>
        <end position="398"/>
    </location>
</feature>
<dbReference type="OrthoDB" id="2441642at2759"/>
<keyword evidence="3 7" id="KW-0812">Transmembrane</keyword>
<dbReference type="CDD" id="cd17323">
    <property type="entry name" value="MFS_Tpo1_MDR_like"/>
    <property type="match status" value="1"/>
</dbReference>
<dbReference type="InterPro" id="IPR011701">
    <property type="entry name" value="MFS"/>
</dbReference>
<dbReference type="PROSITE" id="PS50850">
    <property type="entry name" value="MFS"/>
    <property type="match status" value="1"/>
</dbReference>
<evidence type="ECO:0000313" key="9">
    <source>
        <dbReference type="EMBL" id="TVY20746.1"/>
    </source>
</evidence>
<sequence length="604" mass="66642">MELNNGGVDASATMARDDSREQVNTNPPGPSEAKNEHVQDLKFPQEMTSSSSEHGSPPKNNNNTTLVTESSTVLQPADPLTRQDTSASQKPYSSYTLWEKRFIVLTATMGGFFSPFTAQIYFPALNTLAKDLHVSSSKINLTITTYMILQATAPAFIGGFSDTAGRRPAYINCFVIYIAADIALALQNNYVQSAGSSGTVALANATVADVATSAERGVYIGITSLSGILAPSLGPILGGVISQYAGWQWIFWFLAILAAVFFIPLLLFVPETCRLIVDDGTVPPPAWNRSYMNVINERKRVKAGLGEPDYSKREELARKRGKVRFPNPLDTLVVAFEKEDFCVLFYAGVVYAGFYAIISGMPSQFKDIYGFNDLKVGLMYLPIAGGSLLSAFTQGKLIDWSWFREGRRVGIKVTKSRQQDLSHFPIEKARLQVAIPMVFLSCICTIIYGWILHFRVHLAGPCIILFFLGYTLIAATQTISVLIVDINPSIAGTATAAFNLIRCLLGAGATALILPMTRAMGLGWSYTLIALIYVLLSPMLFVVIRYGPRWRAERKERDEKKARVKAEKEVARGRRRRLLLMIPQNSRHGHVNISSCRFIKAWST</sequence>
<feature type="transmembrane region" description="Helical" evidence="7">
    <location>
        <begin position="102"/>
        <end position="124"/>
    </location>
</feature>
<comment type="caution">
    <text evidence="9">The sequence shown here is derived from an EMBL/GenBank/DDBJ whole genome shotgun (WGS) entry which is preliminary data.</text>
</comment>
<dbReference type="InterPro" id="IPR036259">
    <property type="entry name" value="MFS_trans_sf"/>
</dbReference>
<evidence type="ECO:0000256" key="7">
    <source>
        <dbReference type="SAM" id="Phobius"/>
    </source>
</evidence>
<dbReference type="Gene3D" id="1.20.1250.20">
    <property type="entry name" value="MFS general substrate transporter like domains"/>
    <property type="match status" value="1"/>
</dbReference>
<evidence type="ECO:0000313" key="10">
    <source>
        <dbReference type="Proteomes" id="UP000469559"/>
    </source>
</evidence>
<feature type="transmembrane region" description="Helical" evidence="7">
    <location>
        <begin position="218"/>
        <end position="237"/>
    </location>
</feature>
<keyword evidence="5 7" id="KW-0472">Membrane</keyword>
<dbReference type="GO" id="GO:0022857">
    <property type="term" value="F:transmembrane transporter activity"/>
    <property type="evidence" value="ECO:0007669"/>
    <property type="project" value="InterPro"/>
</dbReference>
<evidence type="ECO:0000259" key="8">
    <source>
        <dbReference type="PROSITE" id="PS50850"/>
    </source>
</evidence>
<feature type="transmembrane region" description="Helical" evidence="7">
    <location>
        <begin position="139"/>
        <end position="157"/>
    </location>
</feature>
<proteinExistence type="predicted"/>
<dbReference type="SUPFAM" id="SSF103473">
    <property type="entry name" value="MFS general substrate transporter"/>
    <property type="match status" value="1"/>
</dbReference>
<feature type="compositionally biased region" description="Polar residues" evidence="6">
    <location>
        <begin position="46"/>
        <end position="74"/>
    </location>
</feature>
<evidence type="ECO:0000256" key="5">
    <source>
        <dbReference type="ARBA" id="ARBA00023136"/>
    </source>
</evidence>
<dbReference type="Pfam" id="PF07690">
    <property type="entry name" value="MFS_1"/>
    <property type="match status" value="1"/>
</dbReference>
<dbReference type="PANTHER" id="PTHR23502">
    <property type="entry name" value="MAJOR FACILITATOR SUPERFAMILY"/>
    <property type="match status" value="1"/>
</dbReference>
<feature type="region of interest" description="Disordered" evidence="6">
    <location>
        <begin position="1"/>
        <end position="87"/>
    </location>
</feature>
<protein>
    <submittedName>
        <fullName evidence="9">Itaconate transport protein</fullName>
    </submittedName>
</protein>
<dbReference type="GO" id="GO:0005886">
    <property type="term" value="C:plasma membrane"/>
    <property type="evidence" value="ECO:0007669"/>
    <property type="project" value="TreeGrafter"/>
</dbReference>
<evidence type="ECO:0000256" key="4">
    <source>
        <dbReference type="ARBA" id="ARBA00022989"/>
    </source>
</evidence>
<dbReference type="FunFam" id="1.20.1720.10:FF:000009">
    <property type="entry name" value="MFS multidrug transporter"/>
    <property type="match status" value="1"/>
</dbReference>